<dbReference type="AlphaFoldDB" id="A0A5K7XE69"/>
<keyword evidence="3" id="KW-1185">Reference proteome</keyword>
<dbReference type="PRINTS" id="PR00420">
    <property type="entry name" value="RNGMNOXGNASE"/>
</dbReference>
<dbReference type="PANTHER" id="PTHR42685">
    <property type="entry name" value="GERANYLGERANYL DIPHOSPHATE REDUCTASE"/>
    <property type="match status" value="1"/>
</dbReference>
<protein>
    <recommendedName>
        <fullName evidence="1">FAD-binding domain-containing protein</fullName>
    </recommendedName>
</protein>
<organism evidence="2 3">
    <name type="scientific">Lacipirellula parvula</name>
    <dbReference type="NCBI Taxonomy" id="2650471"/>
    <lineage>
        <taxon>Bacteria</taxon>
        <taxon>Pseudomonadati</taxon>
        <taxon>Planctomycetota</taxon>
        <taxon>Planctomycetia</taxon>
        <taxon>Pirellulales</taxon>
        <taxon>Lacipirellulaceae</taxon>
        <taxon>Lacipirellula</taxon>
    </lineage>
</organism>
<dbReference type="GO" id="GO:0071949">
    <property type="term" value="F:FAD binding"/>
    <property type="evidence" value="ECO:0007669"/>
    <property type="project" value="InterPro"/>
</dbReference>
<sequence length="391" mass="41164">MSAPTPWNVAVIGAGPAGSVAASQLARAGLRVALLERTVGPRYKVCGGCLNERGLSVLRHCGLDVALRDELSAPLRQITFHRDARQVTINDQAGTIVNRATFDAALAVAAVQVGVELFAGVKATVEPLDAASAAREIATRTISLQRADGTADRLRAELVVVADGLGRPSLQRLSEFAAIAAPNSRLGLGIAPSETLTSAGYEPATLSMAIVDDGYLGVARLVDRRLCIGAAFDAAVARRGAFDRWIGEALTRCGLPAIDGLSTASIRGTRPLTQRPACVASHRIILIGDAAGYTEPITGEGMAWGLAAAAAVPSFALQACHEWHSELPAAWERTLRRDVHGGQFFNRILAAALRQPRYARRVFAVAAALPSFAAPIVRRLNRPQAVARIAA</sequence>
<name>A0A5K7XE69_9BACT</name>
<evidence type="ECO:0000313" key="2">
    <source>
        <dbReference type="EMBL" id="BBO34312.1"/>
    </source>
</evidence>
<gene>
    <name evidence="2" type="ORF">PLANPX_3924</name>
</gene>
<dbReference type="Proteomes" id="UP000326837">
    <property type="component" value="Chromosome"/>
</dbReference>
<dbReference type="InterPro" id="IPR002938">
    <property type="entry name" value="FAD-bd"/>
</dbReference>
<dbReference type="InterPro" id="IPR036188">
    <property type="entry name" value="FAD/NAD-bd_sf"/>
</dbReference>
<dbReference type="PANTHER" id="PTHR42685:SF22">
    <property type="entry name" value="CONDITIONED MEDIUM FACTOR RECEPTOR 1"/>
    <property type="match status" value="1"/>
</dbReference>
<reference evidence="3" key="1">
    <citation type="submission" date="2019-10" db="EMBL/GenBank/DDBJ databases">
        <title>Lacipirellula parvula gen. nov., sp. nov., representing a lineage of planctomycetes widespread in freshwater anoxic habitats, and description of the family Lacipirellulaceae.</title>
        <authorList>
            <person name="Dedysh S.N."/>
            <person name="Kulichevskaya I.S."/>
            <person name="Beletsky A.V."/>
            <person name="Rakitin A.L."/>
            <person name="Mardanov A.V."/>
            <person name="Ivanova A.A."/>
            <person name="Saltykova V.X."/>
            <person name="Rijpstra W.I.C."/>
            <person name="Sinninghe Damste J.S."/>
            <person name="Ravin N.V."/>
        </authorList>
    </citation>
    <scope>NUCLEOTIDE SEQUENCE [LARGE SCALE GENOMIC DNA]</scope>
    <source>
        <strain evidence="3">PX69</strain>
    </source>
</reference>
<dbReference type="InterPro" id="IPR050407">
    <property type="entry name" value="Geranylgeranyl_reductase"/>
</dbReference>
<accession>A0A5K7XE69</accession>
<dbReference type="RefSeq" id="WP_152099916.1">
    <property type="nucleotide sequence ID" value="NZ_AP021861.1"/>
</dbReference>
<feature type="domain" description="FAD-binding" evidence="1">
    <location>
        <begin position="8"/>
        <end position="169"/>
    </location>
</feature>
<dbReference type="Gene3D" id="3.50.50.60">
    <property type="entry name" value="FAD/NAD(P)-binding domain"/>
    <property type="match status" value="1"/>
</dbReference>
<dbReference type="SUPFAM" id="SSF51905">
    <property type="entry name" value="FAD/NAD(P)-binding domain"/>
    <property type="match status" value="1"/>
</dbReference>
<dbReference type="KEGG" id="lpav:PLANPX_3924"/>
<evidence type="ECO:0000259" key="1">
    <source>
        <dbReference type="Pfam" id="PF01494"/>
    </source>
</evidence>
<dbReference type="EMBL" id="AP021861">
    <property type="protein sequence ID" value="BBO34312.1"/>
    <property type="molecule type" value="Genomic_DNA"/>
</dbReference>
<proteinExistence type="predicted"/>
<evidence type="ECO:0000313" key="3">
    <source>
        <dbReference type="Proteomes" id="UP000326837"/>
    </source>
</evidence>
<dbReference type="Pfam" id="PF01494">
    <property type="entry name" value="FAD_binding_3"/>
    <property type="match status" value="1"/>
</dbReference>